<dbReference type="InterPro" id="IPR036388">
    <property type="entry name" value="WH-like_DNA-bd_sf"/>
</dbReference>
<dbReference type="GO" id="GO:0003700">
    <property type="term" value="F:DNA-binding transcription factor activity"/>
    <property type="evidence" value="ECO:0007669"/>
    <property type="project" value="InterPro"/>
</dbReference>
<dbReference type="OrthoDB" id="9810065at2"/>
<comment type="similarity">
    <text evidence="1">Belongs to the LysR transcriptional regulatory family.</text>
</comment>
<dbReference type="PANTHER" id="PTHR30537">
    <property type="entry name" value="HTH-TYPE TRANSCRIPTIONAL REGULATOR"/>
    <property type="match status" value="1"/>
</dbReference>
<dbReference type="Gene3D" id="3.40.190.290">
    <property type="match status" value="1"/>
</dbReference>
<reference evidence="6 7" key="1">
    <citation type="submission" date="2015-05" db="EMBL/GenBank/DDBJ databases">
        <title>Genome sequencing and analysis of members of genus Stenotrophomonas.</title>
        <authorList>
            <person name="Patil P.P."/>
            <person name="Midha S."/>
            <person name="Patil P.B."/>
        </authorList>
    </citation>
    <scope>NUCLEOTIDE SEQUENCE [LARGE SCALE GENOMIC DNA]</scope>
    <source>
        <strain evidence="6 7">DSM 18929</strain>
    </source>
</reference>
<organism evidence="6 7">
    <name type="scientific">Stenotrophomonas humi</name>
    <dbReference type="NCBI Taxonomy" id="405444"/>
    <lineage>
        <taxon>Bacteria</taxon>
        <taxon>Pseudomonadati</taxon>
        <taxon>Pseudomonadota</taxon>
        <taxon>Gammaproteobacteria</taxon>
        <taxon>Lysobacterales</taxon>
        <taxon>Lysobacteraceae</taxon>
        <taxon>Stenotrophomonas</taxon>
    </lineage>
</organism>
<dbReference type="InterPro" id="IPR036390">
    <property type="entry name" value="WH_DNA-bd_sf"/>
</dbReference>
<dbReference type="STRING" id="405444.ABB26_01765"/>
<evidence type="ECO:0000256" key="3">
    <source>
        <dbReference type="ARBA" id="ARBA00023125"/>
    </source>
</evidence>
<keyword evidence="7" id="KW-1185">Reference proteome</keyword>
<evidence type="ECO:0000259" key="5">
    <source>
        <dbReference type="PROSITE" id="PS50931"/>
    </source>
</evidence>
<dbReference type="CDD" id="cd08422">
    <property type="entry name" value="PBP2_CrgA_like"/>
    <property type="match status" value="1"/>
</dbReference>
<evidence type="ECO:0000313" key="6">
    <source>
        <dbReference type="EMBL" id="KRG65969.1"/>
    </source>
</evidence>
<evidence type="ECO:0000256" key="1">
    <source>
        <dbReference type="ARBA" id="ARBA00009437"/>
    </source>
</evidence>
<keyword evidence="4" id="KW-0804">Transcription</keyword>
<dbReference type="FunFam" id="1.10.10.10:FF:000001">
    <property type="entry name" value="LysR family transcriptional regulator"/>
    <property type="match status" value="1"/>
</dbReference>
<dbReference type="GO" id="GO:0043565">
    <property type="term" value="F:sequence-specific DNA binding"/>
    <property type="evidence" value="ECO:0007669"/>
    <property type="project" value="TreeGrafter"/>
</dbReference>
<sequence>MANDLNDTLIFVKVVEQGSFTAAARLLGQPKTTVSRKVQELESRLGARLLNRTTRRLGLTEAGTVYYEHCQRIARELEQAESAVSQLQSGPRGWLRFTVPYSMGTMWIAPLLNQFQAQYPEIRVDMHLGNEKLDLIAGETDMALRVGPLPDSNLVARKLGRLRSQVFASPGYIQRYGEPRHPSELQFHRTLAVRKAHNHNNRFSWTLAEAGGEMQEFIVNPALVANDPAALNTMLVAGEGLMLSSDVMAKPFVESGMLRRVLAGWTGPEYDFNAVFAGGGMVSPKVRAFIDFLVDKLNFDVNYMMLQCPNAGRLAELIETQQRPQGLKLPDGRLLEVLNA</sequence>
<comment type="caution">
    <text evidence="6">The sequence shown here is derived from an EMBL/GenBank/DDBJ whole genome shotgun (WGS) entry which is preliminary data.</text>
</comment>
<feature type="domain" description="HTH lysR-type" evidence="5">
    <location>
        <begin position="1"/>
        <end position="60"/>
    </location>
</feature>
<dbReference type="Gene3D" id="1.10.10.10">
    <property type="entry name" value="Winged helix-like DNA-binding domain superfamily/Winged helix DNA-binding domain"/>
    <property type="match status" value="1"/>
</dbReference>
<dbReference type="Proteomes" id="UP000050864">
    <property type="component" value="Unassembled WGS sequence"/>
</dbReference>
<dbReference type="PANTHER" id="PTHR30537:SF68">
    <property type="entry name" value="TRANSCRIPTIONAL REGULATOR-RELATED"/>
    <property type="match status" value="1"/>
</dbReference>
<gene>
    <name evidence="6" type="ORF">ABB26_01765</name>
</gene>
<keyword evidence="3" id="KW-0238">DNA-binding</keyword>
<dbReference type="AlphaFoldDB" id="A0A0R0CK50"/>
<proteinExistence type="inferred from homology"/>
<protein>
    <submittedName>
        <fullName evidence="6">LysR family transcriptional regulator</fullName>
    </submittedName>
</protein>
<evidence type="ECO:0000313" key="7">
    <source>
        <dbReference type="Proteomes" id="UP000050864"/>
    </source>
</evidence>
<dbReference type="RefSeq" id="WP_057631856.1">
    <property type="nucleotide sequence ID" value="NZ_LDJI01000004.1"/>
</dbReference>
<dbReference type="EMBL" id="LDJI01000004">
    <property type="protein sequence ID" value="KRG65969.1"/>
    <property type="molecule type" value="Genomic_DNA"/>
</dbReference>
<dbReference type="Pfam" id="PF03466">
    <property type="entry name" value="LysR_substrate"/>
    <property type="match status" value="1"/>
</dbReference>
<accession>A0A0R0CK50</accession>
<dbReference type="InterPro" id="IPR005119">
    <property type="entry name" value="LysR_subst-bd"/>
</dbReference>
<dbReference type="Pfam" id="PF00126">
    <property type="entry name" value="HTH_1"/>
    <property type="match status" value="1"/>
</dbReference>
<name>A0A0R0CK50_9GAMM</name>
<evidence type="ECO:0000256" key="2">
    <source>
        <dbReference type="ARBA" id="ARBA00023015"/>
    </source>
</evidence>
<dbReference type="PROSITE" id="PS50931">
    <property type="entry name" value="HTH_LYSR"/>
    <property type="match status" value="1"/>
</dbReference>
<dbReference type="InterPro" id="IPR058163">
    <property type="entry name" value="LysR-type_TF_proteobact-type"/>
</dbReference>
<dbReference type="SUPFAM" id="SSF53850">
    <property type="entry name" value="Periplasmic binding protein-like II"/>
    <property type="match status" value="1"/>
</dbReference>
<dbReference type="InterPro" id="IPR000847">
    <property type="entry name" value="LysR_HTH_N"/>
</dbReference>
<keyword evidence="2" id="KW-0805">Transcription regulation</keyword>
<evidence type="ECO:0000256" key="4">
    <source>
        <dbReference type="ARBA" id="ARBA00023163"/>
    </source>
</evidence>
<dbReference type="SUPFAM" id="SSF46785">
    <property type="entry name" value="Winged helix' DNA-binding domain"/>
    <property type="match status" value="1"/>
</dbReference>
<dbReference type="GO" id="GO:0006351">
    <property type="term" value="P:DNA-templated transcription"/>
    <property type="evidence" value="ECO:0007669"/>
    <property type="project" value="TreeGrafter"/>
</dbReference>
<dbReference type="PATRIC" id="fig|405444.3.peg.2761"/>